<dbReference type="EMBL" id="CYSR01000010">
    <property type="protein sequence ID" value="CUH98681.1"/>
    <property type="molecule type" value="Genomic_DNA"/>
</dbReference>
<reference evidence="2 3" key="1">
    <citation type="submission" date="2015-09" db="EMBL/GenBank/DDBJ databases">
        <authorList>
            <consortium name="Swine Surveillance"/>
        </authorList>
    </citation>
    <scope>NUCLEOTIDE SEQUENCE [LARGE SCALE GENOMIC DNA]</scope>
    <source>
        <strain evidence="2 3">CECT 8399</strain>
    </source>
</reference>
<evidence type="ECO:0000256" key="1">
    <source>
        <dbReference type="SAM" id="Phobius"/>
    </source>
</evidence>
<dbReference type="RefSeq" id="WP_058284888.1">
    <property type="nucleotide sequence ID" value="NZ_CYSR01000010.1"/>
</dbReference>
<dbReference type="Proteomes" id="UP000051326">
    <property type="component" value="Unassembled WGS sequence"/>
</dbReference>
<organism evidence="2 3">
    <name type="scientific">Leisingera aquaemixtae</name>
    <dbReference type="NCBI Taxonomy" id="1396826"/>
    <lineage>
        <taxon>Bacteria</taxon>
        <taxon>Pseudomonadati</taxon>
        <taxon>Pseudomonadota</taxon>
        <taxon>Alphaproteobacteria</taxon>
        <taxon>Rhodobacterales</taxon>
        <taxon>Roseobacteraceae</taxon>
        <taxon>Leisingera</taxon>
    </lineage>
</organism>
<gene>
    <name evidence="2" type="ORF">PHA8399_00796</name>
</gene>
<proteinExistence type="predicted"/>
<keyword evidence="1" id="KW-0472">Membrane</keyword>
<keyword evidence="1" id="KW-1133">Transmembrane helix</keyword>
<evidence type="ECO:0000313" key="3">
    <source>
        <dbReference type="Proteomes" id="UP000051326"/>
    </source>
</evidence>
<evidence type="ECO:0008006" key="4">
    <source>
        <dbReference type="Google" id="ProtNLM"/>
    </source>
</evidence>
<protein>
    <recommendedName>
        <fullName evidence="4">Cation/multidrug efflux pump</fullName>
    </recommendedName>
</protein>
<evidence type="ECO:0000313" key="2">
    <source>
        <dbReference type="EMBL" id="CUH98681.1"/>
    </source>
</evidence>
<dbReference type="AlphaFoldDB" id="A0A0P1H703"/>
<feature type="transmembrane region" description="Helical" evidence="1">
    <location>
        <begin position="6"/>
        <end position="26"/>
    </location>
</feature>
<name>A0A0P1H703_9RHOB</name>
<keyword evidence="1" id="KW-0812">Transmembrane</keyword>
<sequence>MFGFIRLVLILLVVLTLAYGAVSLYSREVRRAKLKRRWKDKGLTGDRAAFIQRGLRQYDRSFRRKLILLVYIIPLGAIALLVYVINFM</sequence>
<accession>A0A0P1H703</accession>
<feature type="transmembrane region" description="Helical" evidence="1">
    <location>
        <begin position="66"/>
        <end position="85"/>
    </location>
</feature>
<dbReference type="STRING" id="1396826.PHA8399_00796"/>